<protein>
    <submittedName>
        <fullName evidence="1">Uncharacterized protein</fullName>
    </submittedName>
</protein>
<dbReference type="Proteomes" id="UP000183567">
    <property type="component" value="Unassembled WGS sequence"/>
</dbReference>
<accession>A0A1J8RBW3</accession>
<comment type="caution">
    <text evidence="1">The sequence shown here is derived from an EMBL/GenBank/DDBJ whole genome shotgun (WGS) entry which is preliminary data.</text>
</comment>
<reference evidence="1 2" key="1">
    <citation type="submission" date="2016-03" db="EMBL/GenBank/DDBJ databases">
        <title>Comparative genomics of the ectomycorrhizal sister species Rhizopogon vinicolor and Rhizopogon vesiculosus (Basidiomycota: Boletales) reveals a divergence of the mating type B locus.</title>
        <authorList>
            <person name="Mujic A.B."/>
            <person name="Kuo A."/>
            <person name="Tritt A."/>
            <person name="Lipzen A."/>
            <person name="Chen C."/>
            <person name="Johnson J."/>
            <person name="Sharma A."/>
            <person name="Barry K."/>
            <person name="Grigoriev I.V."/>
            <person name="Spatafora J.W."/>
        </authorList>
    </citation>
    <scope>NUCLEOTIDE SEQUENCE [LARGE SCALE GENOMIC DNA]</scope>
    <source>
        <strain evidence="1 2">AM-OR11-056</strain>
    </source>
</reference>
<evidence type="ECO:0000313" key="2">
    <source>
        <dbReference type="Proteomes" id="UP000183567"/>
    </source>
</evidence>
<name>A0A1J8RBW3_9AGAM</name>
<dbReference type="EMBL" id="LVVM01001119">
    <property type="protein sequence ID" value="OJA19250.1"/>
    <property type="molecule type" value="Genomic_DNA"/>
</dbReference>
<gene>
    <name evidence="1" type="ORF">AZE42_05984</name>
</gene>
<sequence>MASSRREGLPSA</sequence>
<evidence type="ECO:0000313" key="1">
    <source>
        <dbReference type="EMBL" id="OJA19250.1"/>
    </source>
</evidence>
<proteinExistence type="predicted"/>
<keyword evidence="2" id="KW-1185">Reference proteome</keyword>
<organism evidence="1 2">
    <name type="scientific">Rhizopogon vesiculosus</name>
    <dbReference type="NCBI Taxonomy" id="180088"/>
    <lineage>
        <taxon>Eukaryota</taxon>
        <taxon>Fungi</taxon>
        <taxon>Dikarya</taxon>
        <taxon>Basidiomycota</taxon>
        <taxon>Agaricomycotina</taxon>
        <taxon>Agaricomycetes</taxon>
        <taxon>Agaricomycetidae</taxon>
        <taxon>Boletales</taxon>
        <taxon>Suillineae</taxon>
        <taxon>Rhizopogonaceae</taxon>
        <taxon>Rhizopogon</taxon>
    </lineage>
</organism>